<evidence type="ECO:0000259" key="2">
    <source>
        <dbReference type="Pfam" id="PF07411"/>
    </source>
</evidence>
<dbReference type="Proteomes" id="UP000307510">
    <property type="component" value="Unassembled WGS sequence"/>
</dbReference>
<dbReference type="InterPro" id="IPR010879">
    <property type="entry name" value="DUF1508"/>
</dbReference>
<evidence type="ECO:0000313" key="4">
    <source>
        <dbReference type="Proteomes" id="UP000307510"/>
    </source>
</evidence>
<evidence type="ECO:0000256" key="1">
    <source>
        <dbReference type="ARBA" id="ARBA00007576"/>
    </source>
</evidence>
<comment type="caution">
    <text evidence="3">The sequence shown here is derived from an EMBL/GenBank/DDBJ whole genome shotgun (WGS) entry which is preliminary data.</text>
</comment>
<evidence type="ECO:0000313" key="3">
    <source>
        <dbReference type="EMBL" id="TLP72488.1"/>
    </source>
</evidence>
<proteinExistence type="inferred from homology"/>
<dbReference type="InterPro" id="IPR036913">
    <property type="entry name" value="YegP-like_sf"/>
</dbReference>
<dbReference type="EMBL" id="VASG01000005">
    <property type="protein sequence ID" value="TLP72488.1"/>
    <property type="molecule type" value="Genomic_DNA"/>
</dbReference>
<reference evidence="4" key="2">
    <citation type="submission" date="2019-06" db="EMBL/GenBank/DDBJ databases">
        <title>AzeR, a transcriptional regulator that responds to azelaic acid in Pseudomonas nitroreducens.</title>
        <authorList>
            <person name="Bez C."/>
            <person name="Javvadi S.G."/>
            <person name="Bertani I."/>
            <person name="Devescovi G."/>
            <person name="Studholme D.J."/>
            <person name="Geller A."/>
            <person name="Levy A."/>
            <person name="Venturi V."/>
        </authorList>
    </citation>
    <scope>NUCLEOTIDE SEQUENCE [LARGE SCALE GENOMIC DNA]</scope>
    <source>
        <strain evidence="4">DSM 9128</strain>
    </source>
</reference>
<accession>A0A5R9A1D5</accession>
<dbReference type="AlphaFoldDB" id="A0A5R9A1D5"/>
<dbReference type="Gene3D" id="3.30.160.160">
    <property type="entry name" value="YegP-like"/>
    <property type="match status" value="1"/>
</dbReference>
<comment type="similarity">
    <text evidence="1">Belongs to the UPF0339 family. Duplicated subfamily.</text>
</comment>
<feature type="domain" description="DUF1508" evidence="2">
    <location>
        <begin position="11"/>
        <end position="56"/>
    </location>
</feature>
<dbReference type="RefSeq" id="WP_138215285.1">
    <property type="nucleotide sequence ID" value="NZ_VASG01000005.1"/>
</dbReference>
<name>A0A5R9A1D5_PSENT</name>
<organism evidence="3 4">
    <name type="scientific">Pseudomonas nitroreducens</name>
    <dbReference type="NCBI Taxonomy" id="46680"/>
    <lineage>
        <taxon>Bacteria</taxon>
        <taxon>Pseudomonadati</taxon>
        <taxon>Pseudomonadota</taxon>
        <taxon>Gammaproteobacteria</taxon>
        <taxon>Pseudomonadales</taxon>
        <taxon>Pseudomonadaceae</taxon>
        <taxon>Pseudomonas</taxon>
    </lineage>
</organism>
<dbReference type="Pfam" id="PF07411">
    <property type="entry name" value="DUF1508"/>
    <property type="match status" value="1"/>
</dbReference>
<dbReference type="SUPFAM" id="SSF160113">
    <property type="entry name" value="YegP-like"/>
    <property type="match status" value="1"/>
</dbReference>
<gene>
    <name evidence="3" type="ORF">FEA48_19675</name>
</gene>
<sequence length="73" mass="8630">MQLAHYHVYKDAKSEWRWRFVAKNSKIIAVSSESYHHLTDCEHSIKLVRQGATAPVRGDEHFTQLRKQRQLNP</sequence>
<protein>
    <submittedName>
        <fullName evidence="3">DUF1508 domain-containing protein</fullName>
    </submittedName>
</protein>
<reference evidence="3 4" key="1">
    <citation type="submission" date="2019-05" db="EMBL/GenBank/DDBJ databases">
        <authorList>
            <person name="Moore K."/>
            <person name="O'Neill P."/>
            <person name="Farbos A."/>
            <person name="Studholme D.J."/>
        </authorList>
    </citation>
    <scope>NUCLEOTIDE SEQUENCE [LARGE SCALE GENOMIC DNA]</scope>
    <source>
        <strain evidence="3 4">DSM 9128</strain>
    </source>
</reference>